<dbReference type="RefSeq" id="WP_005810985.1">
    <property type="nucleotide sequence ID" value="NZ_JH414460.1"/>
</dbReference>
<sequence>MHNWEIPLVLFTVLTQWAVGIALILTVVEFFFAKLVAGGREKFLRPAGMMTLPLVGGGLLFSVFHLGQPWQAVTALSNLGTAALSLEVLLFALVALLALAYSYIWWKKADQAGVRKLAGLGVSVVGLAAVAVSSKVYMLPARPAWNSWTTPGAFLLTAVVLGTFTVLFCLGRSKDKEVAPGIKSFSMVAMAALAAGLLVLSGSGAMAGNSAEQAAVALGMFSSPVFYVRAILGVLVPAACVGMALQAEGRSALLGLGLAGVLVGEISGRILFYASTMALYPWF</sequence>
<feature type="transmembrane region" description="Helical" evidence="1">
    <location>
        <begin position="117"/>
        <end position="139"/>
    </location>
</feature>
<name>G9XL92_DESHA</name>
<dbReference type="Proteomes" id="UP000004416">
    <property type="component" value="Unassembled WGS sequence"/>
</dbReference>
<accession>G9XL92</accession>
<organism evidence="2 3">
    <name type="scientific">Desulfitobacterium hafniense DP7</name>
    <dbReference type="NCBI Taxonomy" id="537010"/>
    <lineage>
        <taxon>Bacteria</taxon>
        <taxon>Bacillati</taxon>
        <taxon>Bacillota</taxon>
        <taxon>Clostridia</taxon>
        <taxon>Eubacteriales</taxon>
        <taxon>Desulfitobacteriaceae</taxon>
        <taxon>Desulfitobacterium</taxon>
    </lineage>
</organism>
<feature type="transmembrane region" description="Helical" evidence="1">
    <location>
        <begin position="226"/>
        <end position="245"/>
    </location>
</feature>
<feature type="transmembrane region" description="Helical" evidence="1">
    <location>
        <begin position="43"/>
        <end position="64"/>
    </location>
</feature>
<feature type="transmembrane region" description="Helical" evidence="1">
    <location>
        <begin position="151"/>
        <end position="170"/>
    </location>
</feature>
<evidence type="ECO:0008006" key="4">
    <source>
        <dbReference type="Google" id="ProtNLM"/>
    </source>
</evidence>
<keyword evidence="1" id="KW-1133">Transmembrane helix</keyword>
<dbReference type="GO" id="GO:0009389">
    <property type="term" value="F:dimethyl sulfoxide reductase activity"/>
    <property type="evidence" value="ECO:0007669"/>
    <property type="project" value="TreeGrafter"/>
</dbReference>
<keyword evidence="1" id="KW-0812">Transmembrane</keyword>
<dbReference type="GO" id="GO:0005886">
    <property type="term" value="C:plasma membrane"/>
    <property type="evidence" value="ECO:0007669"/>
    <property type="project" value="TreeGrafter"/>
</dbReference>
<dbReference type="AlphaFoldDB" id="G9XL92"/>
<feature type="transmembrane region" description="Helical" evidence="1">
    <location>
        <begin position="6"/>
        <end position="31"/>
    </location>
</feature>
<reference evidence="2 3" key="1">
    <citation type="submission" date="2011-08" db="EMBL/GenBank/DDBJ databases">
        <authorList>
            <person name="Weinstock G."/>
            <person name="Sodergren E."/>
            <person name="Clifton S."/>
            <person name="Fulton L."/>
            <person name="Fulton B."/>
            <person name="Courtney L."/>
            <person name="Fronick C."/>
            <person name="Harrison M."/>
            <person name="Strong C."/>
            <person name="Farmer C."/>
            <person name="Delahaunty K."/>
            <person name="Markovic C."/>
            <person name="Hall O."/>
            <person name="Minx P."/>
            <person name="Tomlinson C."/>
            <person name="Mitreva M."/>
            <person name="Hou S."/>
            <person name="Chen J."/>
            <person name="Wollam A."/>
            <person name="Pepin K.H."/>
            <person name="Johnson M."/>
            <person name="Bhonagiri V."/>
            <person name="Zhang X."/>
            <person name="Suruliraj S."/>
            <person name="Warren W."/>
            <person name="Chinwalla A."/>
            <person name="Mardis E.R."/>
            <person name="Wilson R.K."/>
        </authorList>
    </citation>
    <scope>NUCLEOTIDE SEQUENCE [LARGE SCALE GENOMIC DNA]</scope>
    <source>
        <strain evidence="2 3">DP7</strain>
    </source>
</reference>
<comment type="caution">
    <text evidence="2">The sequence shown here is derived from an EMBL/GenBank/DDBJ whole genome shotgun (WGS) entry which is preliminary data.</text>
</comment>
<dbReference type="PATRIC" id="fig|537010.4.peg.1610"/>
<dbReference type="PANTHER" id="PTHR38095">
    <property type="entry name" value="ANAEROBIC DIMETHYL SULFOXIDE REDUCTASE CHAIN YNFH"/>
    <property type="match status" value="1"/>
</dbReference>
<evidence type="ECO:0000313" key="2">
    <source>
        <dbReference type="EMBL" id="EHL07609.1"/>
    </source>
</evidence>
<gene>
    <name evidence="2" type="ORF">HMPREF0322_01726</name>
</gene>
<dbReference type="EMBL" id="AFZX01000040">
    <property type="protein sequence ID" value="EHL07609.1"/>
    <property type="molecule type" value="Genomic_DNA"/>
</dbReference>
<dbReference type="Pfam" id="PF04976">
    <property type="entry name" value="DmsC"/>
    <property type="match status" value="1"/>
</dbReference>
<dbReference type="InterPro" id="IPR007059">
    <property type="entry name" value="DmsC"/>
</dbReference>
<dbReference type="PANTHER" id="PTHR38095:SF1">
    <property type="entry name" value="ANAEROBIC DIMETHYL SULFOXIDE REDUCTASE CHAIN YNFH"/>
    <property type="match status" value="1"/>
</dbReference>
<evidence type="ECO:0000256" key="1">
    <source>
        <dbReference type="SAM" id="Phobius"/>
    </source>
</evidence>
<protein>
    <recommendedName>
        <fullName evidence="4">DMSO reductase, anchor subunit DmsC</fullName>
    </recommendedName>
</protein>
<feature type="transmembrane region" description="Helical" evidence="1">
    <location>
        <begin position="252"/>
        <end position="274"/>
    </location>
</feature>
<dbReference type="HOGENOM" id="CLU_064909_1_1_9"/>
<keyword evidence="1" id="KW-0472">Membrane</keyword>
<dbReference type="GO" id="GO:0019645">
    <property type="term" value="P:anaerobic electron transport chain"/>
    <property type="evidence" value="ECO:0007669"/>
    <property type="project" value="InterPro"/>
</dbReference>
<proteinExistence type="predicted"/>
<evidence type="ECO:0000313" key="3">
    <source>
        <dbReference type="Proteomes" id="UP000004416"/>
    </source>
</evidence>
<feature type="transmembrane region" description="Helical" evidence="1">
    <location>
        <begin position="182"/>
        <end position="206"/>
    </location>
</feature>
<feature type="transmembrane region" description="Helical" evidence="1">
    <location>
        <begin position="84"/>
        <end position="105"/>
    </location>
</feature>
<dbReference type="GO" id="GO:0009390">
    <property type="term" value="C:dimethyl sulfoxide reductase complex"/>
    <property type="evidence" value="ECO:0007669"/>
    <property type="project" value="TreeGrafter"/>
</dbReference>